<name>A0ACB1ATS6_MELEN</name>
<reference evidence="1" key="1">
    <citation type="submission" date="2023-11" db="EMBL/GenBank/DDBJ databases">
        <authorList>
            <person name="Poullet M."/>
        </authorList>
    </citation>
    <scope>NUCLEOTIDE SEQUENCE</scope>
    <source>
        <strain evidence="1">E1834</strain>
    </source>
</reference>
<dbReference type="EMBL" id="CAVMJV010000117">
    <property type="protein sequence ID" value="CAK5104595.1"/>
    <property type="molecule type" value="Genomic_DNA"/>
</dbReference>
<keyword evidence="2" id="KW-1185">Reference proteome</keyword>
<gene>
    <name evidence="1" type="ORF">MENTE1834_LOCUS43036</name>
</gene>
<protein>
    <submittedName>
        <fullName evidence="1">Uncharacterized protein</fullName>
    </submittedName>
</protein>
<organism evidence="1 2">
    <name type="scientific">Meloidogyne enterolobii</name>
    <name type="common">Root-knot nematode worm</name>
    <name type="synonym">Meloidogyne mayaguensis</name>
    <dbReference type="NCBI Taxonomy" id="390850"/>
    <lineage>
        <taxon>Eukaryota</taxon>
        <taxon>Metazoa</taxon>
        <taxon>Ecdysozoa</taxon>
        <taxon>Nematoda</taxon>
        <taxon>Chromadorea</taxon>
        <taxon>Rhabditida</taxon>
        <taxon>Tylenchina</taxon>
        <taxon>Tylenchomorpha</taxon>
        <taxon>Tylenchoidea</taxon>
        <taxon>Meloidogynidae</taxon>
        <taxon>Meloidogyninae</taxon>
        <taxon>Meloidogyne</taxon>
    </lineage>
</organism>
<comment type="caution">
    <text evidence="1">The sequence shown here is derived from an EMBL/GenBank/DDBJ whole genome shotgun (WGS) entry which is preliminary data.</text>
</comment>
<evidence type="ECO:0000313" key="1">
    <source>
        <dbReference type="EMBL" id="CAK5104595.1"/>
    </source>
</evidence>
<accession>A0ACB1ATS6</accession>
<sequence>MTHLYWIRHQKVIADQNSADAQQPTLNCPNPRFILIFAIIFIFQTLIHLYM</sequence>
<proteinExistence type="predicted"/>
<dbReference type="Proteomes" id="UP001497535">
    <property type="component" value="Unassembled WGS sequence"/>
</dbReference>
<evidence type="ECO:0000313" key="2">
    <source>
        <dbReference type="Proteomes" id="UP001497535"/>
    </source>
</evidence>